<name>A0A9N9NT66_9GLOM</name>
<reference evidence="9" key="1">
    <citation type="submission" date="2021-06" db="EMBL/GenBank/DDBJ databases">
        <authorList>
            <person name="Kallberg Y."/>
            <person name="Tangrot J."/>
            <person name="Rosling A."/>
        </authorList>
    </citation>
    <scope>NUCLEOTIDE SEQUENCE</scope>
    <source>
        <strain evidence="9">IN212</strain>
    </source>
</reference>
<protein>
    <recommendedName>
        <fullName evidence="5">Restriction of telomere capping protein 4</fullName>
    </recommendedName>
</protein>
<evidence type="ECO:0000313" key="9">
    <source>
        <dbReference type="EMBL" id="CAG8769035.1"/>
    </source>
</evidence>
<dbReference type="AlphaFoldDB" id="A0A9N9NT66"/>
<evidence type="ECO:0000256" key="3">
    <source>
        <dbReference type="ARBA" id="ARBA00004496"/>
    </source>
</evidence>
<feature type="non-terminal residue" evidence="9">
    <location>
        <position position="1"/>
    </location>
</feature>
<comment type="subcellular location">
    <subcellularLocation>
        <location evidence="3">Cytoplasm</location>
    </subcellularLocation>
    <subcellularLocation>
        <location evidence="2">Nucleus</location>
    </subcellularLocation>
</comment>
<evidence type="ECO:0000256" key="1">
    <source>
        <dbReference type="ARBA" id="ARBA00002738"/>
    </source>
</evidence>
<feature type="non-terminal residue" evidence="9">
    <location>
        <position position="134"/>
    </location>
</feature>
<dbReference type="PANTHER" id="PTHR41391:SF1">
    <property type="entry name" value="RESTRICTION OF TELOMERE CAPPING PROTEIN 4"/>
    <property type="match status" value="1"/>
</dbReference>
<proteinExistence type="inferred from homology"/>
<evidence type="ECO:0000256" key="4">
    <source>
        <dbReference type="ARBA" id="ARBA00009461"/>
    </source>
</evidence>
<dbReference type="GO" id="GO:0005737">
    <property type="term" value="C:cytoplasm"/>
    <property type="evidence" value="ECO:0007669"/>
    <property type="project" value="UniProtKB-SubCell"/>
</dbReference>
<gene>
    <name evidence="9" type="ORF">RFULGI_LOCUS14915</name>
</gene>
<dbReference type="InterPro" id="IPR028094">
    <property type="entry name" value="RTC4_C"/>
</dbReference>
<dbReference type="EMBL" id="CAJVPZ010045301">
    <property type="protein sequence ID" value="CAG8769035.1"/>
    <property type="molecule type" value="Genomic_DNA"/>
</dbReference>
<sequence length="134" mass="15576">TVIEQYEFCRVHRKEEIIISYKIEKGYPLHIDFTILPNWIKSLKDELLKIIKGQQYSEYHVDAPGYYGTKGLAIILKTLTEMFVQSKILTTNLCIPQLLSQYLAQVLVPKTAIRLIAEDFNNIFLDMAKKIIID</sequence>
<evidence type="ECO:0000313" key="10">
    <source>
        <dbReference type="Proteomes" id="UP000789396"/>
    </source>
</evidence>
<keyword evidence="6" id="KW-0963">Cytoplasm</keyword>
<dbReference type="Pfam" id="PF14474">
    <property type="entry name" value="RTC4"/>
    <property type="match status" value="1"/>
</dbReference>
<comment type="caution">
    <text evidence="9">The sequence shown here is derived from an EMBL/GenBank/DDBJ whole genome shotgun (WGS) entry which is preliminary data.</text>
</comment>
<accession>A0A9N9NT66</accession>
<dbReference type="Proteomes" id="UP000789396">
    <property type="component" value="Unassembled WGS sequence"/>
</dbReference>
<comment type="similarity">
    <text evidence="4">Belongs to the RTC4 family.</text>
</comment>
<evidence type="ECO:0000256" key="2">
    <source>
        <dbReference type="ARBA" id="ARBA00004123"/>
    </source>
</evidence>
<keyword evidence="10" id="KW-1185">Reference proteome</keyword>
<evidence type="ECO:0000256" key="7">
    <source>
        <dbReference type="ARBA" id="ARBA00023242"/>
    </source>
</evidence>
<dbReference type="InterPro" id="IPR039024">
    <property type="entry name" value="RTC4"/>
</dbReference>
<evidence type="ECO:0000256" key="5">
    <source>
        <dbReference type="ARBA" id="ARBA00015162"/>
    </source>
</evidence>
<dbReference type="PANTHER" id="PTHR41391">
    <property type="entry name" value="RESTRICTION OF TELOMERE CAPPING PROTEIN 4"/>
    <property type="match status" value="1"/>
</dbReference>
<dbReference type="GO" id="GO:0005634">
    <property type="term" value="C:nucleus"/>
    <property type="evidence" value="ECO:0007669"/>
    <property type="project" value="UniProtKB-SubCell"/>
</dbReference>
<evidence type="ECO:0000256" key="6">
    <source>
        <dbReference type="ARBA" id="ARBA00022490"/>
    </source>
</evidence>
<dbReference type="OrthoDB" id="128308at2759"/>
<evidence type="ECO:0000259" key="8">
    <source>
        <dbReference type="Pfam" id="PF14474"/>
    </source>
</evidence>
<keyword evidence="7" id="KW-0539">Nucleus</keyword>
<feature type="domain" description="Restriction of telomere capping protein 4 C-terminal" evidence="8">
    <location>
        <begin position="61"/>
        <end position="131"/>
    </location>
</feature>
<comment type="function">
    <text evidence="1">May be involved in a process influencing telomere capping.</text>
</comment>
<organism evidence="9 10">
    <name type="scientific">Racocetra fulgida</name>
    <dbReference type="NCBI Taxonomy" id="60492"/>
    <lineage>
        <taxon>Eukaryota</taxon>
        <taxon>Fungi</taxon>
        <taxon>Fungi incertae sedis</taxon>
        <taxon>Mucoromycota</taxon>
        <taxon>Glomeromycotina</taxon>
        <taxon>Glomeromycetes</taxon>
        <taxon>Diversisporales</taxon>
        <taxon>Gigasporaceae</taxon>
        <taxon>Racocetra</taxon>
    </lineage>
</organism>